<dbReference type="PANTHER" id="PTHR43513">
    <property type="entry name" value="DIHYDROOROTATE DEHYDROGENASE B (NAD(+)), ELECTRON TRANSFER SUBUNIT"/>
    <property type="match status" value="1"/>
</dbReference>
<organism evidence="2 3">
    <name type="scientific">Crassaminicella thermophila</name>
    <dbReference type="NCBI Taxonomy" id="2599308"/>
    <lineage>
        <taxon>Bacteria</taxon>
        <taxon>Bacillati</taxon>
        <taxon>Bacillota</taxon>
        <taxon>Clostridia</taxon>
        <taxon>Eubacteriales</taxon>
        <taxon>Clostridiaceae</taxon>
        <taxon>Crassaminicella</taxon>
    </lineage>
</organism>
<evidence type="ECO:0000313" key="2">
    <source>
        <dbReference type="EMBL" id="QEK12196.1"/>
    </source>
</evidence>
<protein>
    <recommendedName>
        <fullName evidence="1">Flavoprotein pyridine nucleotide cytochrome reductase-like FAD-binding domain-containing protein</fullName>
    </recommendedName>
</protein>
<dbReference type="KEGG" id="crs:FQB35_07305"/>
<dbReference type="EMBL" id="CP042243">
    <property type="protein sequence ID" value="QEK12196.1"/>
    <property type="molecule type" value="Genomic_DNA"/>
</dbReference>
<evidence type="ECO:0000259" key="1">
    <source>
        <dbReference type="Pfam" id="PF00970"/>
    </source>
</evidence>
<name>A0A5C0SEJ0_CRATE</name>
<feature type="domain" description="Flavoprotein pyridine nucleotide cytochrome reductase-like FAD-binding" evidence="1">
    <location>
        <begin position="68"/>
        <end position="155"/>
    </location>
</feature>
<dbReference type="OrthoDB" id="1704963at2"/>
<dbReference type="AlphaFoldDB" id="A0A5C0SEJ0"/>
<dbReference type="Pfam" id="PF00970">
    <property type="entry name" value="FAD_binding_6"/>
    <property type="match status" value="1"/>
</dbReference>
<dbReference type="Proteomes" id="UP000324646">
    <property type="component" value="Chromosome"/>
</dbReference>
<dbReference type="InterPro" id="IPR008333">
    <property type="entry name" value="Cbr1-like_FAD-bd_dom"/>
</dbReference>
<proteinExistence type="predicted"/>
<keyword evidence="3" id="KW-1185">Reference proteome</keyword>
<dbReference type="PANTHER" id="PTHR43513:SF3">
    <property type="entry name" value="DIHYDROOROTATE DEHYDROGENASE B (NAD(+)), ELECTRON TRANSFER SUBUNIT-RELATED"/>
    <property type="match status" value="1"/>
</dbReference>
<evidence type="ECO:0000313" key="3">
    <source>
        <dbReference type="Proteomes" id="UP000324646"/>
    </source>
</evidence>
<sequence length="213" mass="24389">MINERVECIDAGSEYCPCYLAETNDCIMCAHLQGKSFCDCSWSGVCIYQEFYWCGNKKKYERKEFKGKIIEKKYISEDVMIFKIAVTKTLARQLKQPGSYVFIRELDKPLFFNVPMSIMNADEYKGEIDIAVKVLGIKTKTLMECDKEIFVKGPYWNGVLGLKNLKSTKEKNVLVVARGVALAPSVLAIKYLLKNKNAITFCNRSGKNWADFY</sequence>
<dbReference type="InterPro" id="IPR017938">
    <property type="entry name" value="Riboflavin_synthase-like_b-brl"/>
</dbReference>
<dbReference type="Gene3D" id="2.40.30.10">
    <property type="entry name" value="Translation factors"/>
    <property type="match status" value="1"/>
</dbReference>
<reference evidence="2 3" key="1">
    <citation type="submission" date="2019-07" db="EMBL/GenBank/DDBJ databases">
        <title>Complete genome of Crassaminicella thermophila SY095.</title>
        <authorList>
            <person name="Li X."/>
        </authorList>
    </citation>
    <scope>NUCLEOTIDE SEQUENCE [LARGE SCALE GENOMIC DNA]</scope>
    <source>
        <strain evidence="2 3">SY095</strain>
    </source>
</reference>
<gene>
    <name evidence="2" type="ORF">FQB35_07305</name>
</gene>
<accession>A0A5C0SEJ0</accession>
<dbReference type="SUPFAM" id="SSF63380">
    <property type="entry name" value="Riboflavin synthase domain-like"/>
    <property type="match status" value="1"/>
</dbReference>
<dbReference type="RefSeq" id="WP_148809351.1">
    <property type="nucleotide sequence ID" value="NZ_CP042243.1"/>
</dbReference>
<dbReference type="InterPro" id="IPR050353">
    <property type="entry name" value="PyrK_electron_transfer"/>
</dbReference>